<evidence type="ECO:0000256" key="3">
    <source>
        <dbReference type="ARBA" id="ARBA00022860"/>
    </source>
</evidence>
<dbReference type="Pfam" id="PF00307">
    <property type="entry name" value="CH"/>
    <property type="match status" value="1"/>
</dbReference>
<proteinExistence type="predicted"/>
<comment type="caution">
    <text evidence="6">The sequence shown here is derived from an EMBL/GenBank/DDBJ whole genome shotgun (WGS) entry which is preliminary data.</text>
</comment>
<dbReference type="InterPro" id="IPR001715">
    <property type="entry name" value="CH_dom"/>
</dbReference>
<evidence type="ECO:0000313" key="6">
    <source>
        <dbReference type="EMBL" id="CAF2265885.1"/>
    </source>
</evidence>
<evidence type="ECO:0000259" key="5">
    <source>
        <dbReference type="PROSITE" id="PS50021"/>
    </source>
</evidence>
<evidence type="ECO:0000313" key="7">
    <source>
        <dbReference type="Proteomes" id="UP000663887"/>
    </source>
</evidence>
<dbReference type="Gene3D" id="1.10.418.10">
    <property type="entry name" value="Calponin-like domain"/>
    <property type="match status" value="2"/>
</dbReference>
<dbReference type="SUPFAM" id="SSF47576">
    <property type="entry name" value="Calponin-homology domain, CH-domain"/>
    <property type="match status" value="1"/>
</dbReference>
<feature type="region of interest" description="Disordered" evidence="4">
    <location>
        <begin position="784"/>
        <end position="805"/>
    </location>
</feature>
<evidence type="ECO:0000256" key="2">
    <source>
        <dbReference type="ARBA" id="ARBA00022490"/>
    </source>
</evidence>
<keyword evidence="3" id="KW-0112">Calmodulin-binding</keyword>
<name>A0A817AK28_9BILA</name>
<feature type="domain" description="Calponin-homology (CH)" evidence="5">
    <location>
        <begin position="425"/>
        <end position="537"/>
    </location>
</feature>
<dbReference type="EMBL" id="CAJNRG010018915">
    <property type="protein sequence ID" value="CAF2265885.1"/>
    <property type="molecule type" value="Genomic_DNA"/>
</dbReference>
<evidence type="ECO:0000256" key="1">
    <source>
        <dbReference type="ARBA" id="ARBA00004496"/>
    </source>
</evidence>
<dbReference type="PROSITE" id="PS50021">
    <property type="entry name" value="CH"/>
    <property type="match status" value="1"/>
</dbReference>
<dbReference type="GO" id="GO:0005516">
    <property type="term" value="F:calmodulin binding"/>
    <property type="evidence" value="ECO:0007669"/>
    <property type="project" value="UniProtKB-KW"/>
</dbReference>
<dbReference type="GO" id="GO:0000278">
    <property type="term" value="P:mitotic cell cycle"/>
    <property type="evidence" value="ECO:0007669"/>
    <property type="project" value="TreeGrafter"/>
</dbReference>
<reference evidence="6" key="1">
    <citation type="submission" date="2021-02" db="EMBL/GenBank/DDBJ databases">
        <authorList>
            <person name="Nowell W R."/>
        </authorList>
    </citation>
    <scope>NUCLEOTIDE SEQUENCE</scope>
</reference>
<dbReference type="GO" id="GO:0007051">
    <property type="term" value="P:spindle organization"/>
    <property type="evidence" value="ECO:0007669"/>
    <property type="project" value="TreeGrafter"/>
</dbReference>
<gene>
    <name evidence="6" type="ORF">XDN619_LOCUS36647</name>
</gene>
<sequence length="1272" mass="147614">MNQENKLPTNDSHREKFLFMTSRNKLENKNEKQSSITPKRPLLSRDRVMNVFNDISPLSDSNSRFDQTKNVHASITPVKTIKNDQSPKPIIQNHVFNISRAQSKVVNNDDNTHIPVYIQRKARPAPPTTWKAPIPIPKSSTILKTIIESSSSSSNIHELLLAPSTNSFQPAIRPRIPFNLSSVNTIDKQTHAYTIWLNGLFTPVDFMSNTTISQSISNEQTTKTLNSLVESNRWHTLRDHAREIFIRDVQSIAAKISADIDISQCRINPKSDLSFSPRAVNRQALFNFISSYNRIWFHLAMEVLFPINIENDQQMKFAIDQYLLQSTNNTSSETNTKKTILNNNNNNNNNKTASVQIRLTVKNLMIIVIFLEHAKLLRLIDNDPCLYKRDSKFKSTKESIDVLSLDFISSDTNLLRRLKLAGYEPTYKQTSLDEFNYLLSNNENKLFDDLKDGIRLTRCTQILLASTNEHVARFNLSNKLKCPVVNLVHKLLNIDQAFELLQKYGNVNLTGISNKDIMNGNKQITLELLWRIFISCYLSKHLSPIDKLNQEIVILKENLSKFSSNPIEQQLITIDLTPLQKQHVEFTPTIHLLIKWVQLICAHYKFWLYDLQESFADGRALLYIISYYLPSLCDYKRDIKHVTTLATCQTRDEHIEFNLELGQQQLTNVYERNVKSNFRLLEECIKQFGTFSYDLVKYESYAKDIPDERCTIMTLAMFAYDLIFSNNNNNDNNFRHQPIFQELKEKYSSDDESIVHLKKEEEIISSELLSKQEIDTIQDNSMNSSEISMTTNPLEEKPTFKHSSPYETKRIYSNPRAQYDSTPSSFEEDGKKLILFSPSVLNSMNYDILDRLELLSQLDHSDEYNYSFNSEKSNSTTGINHHRHHRSSFAATMAAISLHDFIELEKTIENEENKTPTDNTSLSLMDQTISSEVDSVELNKLDEVSFADSTNRKLITETLVLFLSHQQHTLRDEESVGHRSRSIEEIKNEQHTEAEREINAAQIFQAYWRGRQVRLNNELNHHSVVAILEKLRSYNSIDSSSLTLRERLIQIVQEYSESSTSSLTTNLQFVNDIEPIISYSLEIRCLIAEQGLLRLFFILMRCCNRSEPSTILLLKVLNILQLFTIKHNLIMKLIDKSEHIKDCIRLLLKFYQNNDCELFAQICFLFQTIVNDEEARKILRSNKSFTQTIVYIYKRIFNKITIEDEKHRQQVRSTPKQSVESIKRPNTILNQSSILYQTPIKTHRSISSNQNENVFKRNLVSIEQFMNFFYRD</sequence>
<dbReference type="AlphaFoldDB" id="A0A817AK28"/>
<dbReference type="InterPro" id="IPR051185">
    <property type="entry name" value="ASPM"/>
</dbReference>
<dbReference type="GO" id="GO:0005737">
    <property type="term" value="C:cytoplasm"/>
    <property type="evidence" value="ECO:0007669"/>
    <property type="project" value="UniProtKB-SubCell"/>
</dbReference>
<accession>A0A817AK28</accession>
<dbReference type="PANTHER" id="PTHR22706">
    <property type="entry name" value="ASSEMBLY FACTOR FOR SPINDLE MICROTUBULES"/>
    <property type="match status" value="1"/>
</dbReference>
<keyword evidence="2" id="KW-0963">Cytoplasm</keyword>
<feature type="compositionally biased region" description="Polar residues" evidence="4">
    <location>
        <begin position="784"/>
        <end position="793"/>
    </location>
</feature>
<dbReference type="GO" id="GO:0000922">
    <property type="term" value="C:spindle pole"/>
    <property type="evidence" value="ECO:0007669"/>
    <property type="project" value="TreeGrafter"/>
</dbReference>
<evidence type="ECO:0000256" key="4">
    <source>
        <dbReference type="SAM" id="MobiDB-lite"/>
    </source>
</evidence>
<dbReference type="Proteomes" id="UP000663887">
    <property type="component" value="Unassembled WGS sequence"/>
</dbReference>
<dbReference type="GO" id="GO:0051295">
    <property type="term" value="P:establishment of meiotic spindle localization"/>
    <property type="evidence" value="ECO:0007669"/>
    <property type="project" value="TreeGrafter"/>
</dbReference>
<protein>
    <recommendedName>
        <fullName evidence="5">Calponin-homology (CH) domain-containing protein</fullName>
    </recommendedName>
</protein>
<comment type="subcellular location">
    <subcellularLocation>
        <location evidence="1">Cytoplasm</location>
    </subcellularLocation>
</comment>
<dbReference type="PANTHER" id="PTHR22706:SF1">
    <property type="entry name" value="ASSEMBLY FACTOR FOR SPINDLE MICROTUBULES"/>
    <property type="match status" value="1"/>
</dbReference>
<organism evidence="6 7">
    <name type="scientific">Rotaria magnacalcarata</name>
    <dbReference type="NCBI Taxonomy" id="392030"/>
    <lineage>
        <taxon>Eukaryota</taxon>
        <taxon>Metazoa</taxon>
        <taxon>Spiralia</taxon>
        <taxon>Gnathifera</taxon>
        <taxon>Rotifera</taxon>
        <taxon>Eurotatoria</taxon>
        <taxon>Bdelloidea</taxon>
        <taxon>Philodinida</taxon>
        <taxon>Philodinidae</taxon>
        <taxon>Rotaria</taxon>
    </lineage>
</organism>
<dbReference type="InterPro" id="IPR036872">
    <property type="entry name" value="CH_dom_sf"/>
</dbReference>